<evidence type="ECO:0000313" key="3">
    <source>
        <dbReference type="Proteomes" id="UP001054837"/>
    </source>
</evidence>
<feature type="region of interest" description="Disordered" evidence="1">
    <location>
        <begin position="112"/>
        <end position="194"/>
    </location>
</feature>
<evidence type="ECO:0000313" key="2">
    <source>
        <dbReference type="EMBL" id="GIY43060.1"/>
    </source>
</evidence>
<dbReference type="Proteomes" id="UP001054837">
    <property type="component" value="Unassembled WGS sequence"/>
</dbReference>
<keyword evidence="3" id="KW-1185">Reference proteome</keyword>
<protein>
    <submittedName>
        <fullName evidence="2">Uncharacterized protein</fullName>
    </submittedName>
</protein>
<accession>A0AAV4TAF7</accession>
<comment type="caution">
    <text evidence="2">The sequence shown here is derived from an EMBL/GenBank/DDBJ whole genome shotgun (WGS) entry which is preliminary data.</text>
</comment>
<organism evidence="2 3">
    <name type="scientific">Caerostris darwini</name>
    <dbReference type="NCBI Taxonomy" id="1538125"/>
    <lineage>
        <taxon>Eukaryota</taxon>
        <taxon>Metazoa</taxon>
        <taxon>Ecdysozoa</taxon>
        <taxon>Arthropoda</taxon>
        <taxon>Chelicerata</taxon>
        <taxon>Arachnida</taxon>
        <taxon>Araneae</taxon>
        <taxon>Araneomorphae</taxon>
        <taxon>Entelegynae</taxon>
        <taxon>Araneoidea</taxon>
        <taxon>Araneidae</taxon>
        <taxon>Caerostris</taxon>
    </lineage>
</organism>
<feature type="compositionally biased region" description="Polar residues" evidence="1">
    <location>
        <begin position="141"/>
        <end position="163"/>
    </location>
</feature>
<dbReference type="AlphaFoldDB" id="A0AAV4TAF7"/>
<sequence length="223" mass="24664">MTTTSAQNANLTEPTTAVQPTYPPIVEFPSNNYILQHENIIREFIPAKTKMAQLANKLRTLEESSEAYKQCHALAIIEHKKCEEISARAGIPFGQMPTIDILEDIIATEKKKQAAAEKSKRQKRGTDSEGFTLPPKRHTSRLPNGTAVNQETGLTDQSNPNVFSSLADAADAESDQEMAPRAVTQKPPKIPPIFIKCRSDWRDTLSILRAEVDDPINAQISGQ</sequence>
<proteinExistence type="predicted"/>
<dbReference type="EMBL" id="BPLQ01009286">
    <property type="protein sequence ID" value="GIY43060.1"/>
    <property type="molecule type" value="Genomic_DNA"/>
</dbReference>
<name>A0AAV4TAF7_9ARAC</name>
<feature type="non-terminal residue" evidence="2">
    <location>
        <position position="223"/>
    </location>
</feature>
<reference evidence="2 3" key="1">
    <citation type="submission" date="2021-06" db="EMBL/GenBank/DDBJ databases">
        <title>Caerostris darwini draft genome.</title>
        <authorList>
            <person name="Kono N."/>
            <person name="Arakawa K."/>
        </authorList>
    </citation>
    <scope>NUCLEOTIDE SEQUENCE [LARGE SCALE GENOMIC DNA]</scope>
</reference>
<feature type="compositionally biased region" description="Basic and acidic residues" evidence="1">
    <location>
        <begin position="112"/>
        <end position="127"/>
    </location>
</feature>
<gene>
    <name evidence="2" type="ORF">CDAR_438041</name>
</gene>
<evidence type="ECO:0000256" key="1">
    <source>
        <dbReference type="SAM" id="MobiDB-lite"/>
    </source>
</evidence>